<accession>A0ABW6ZG50</accession>
<reference evidence="2 3" key="1">
    <citation type="submission" date="2024-02" db="EMBL/GenBank/DDBJ databases">
        <title>Expansion and revision of Xanthobacter and proposal of Roseixanthobacter gen. nov.</title>
        <authorList>
            <person name="Soltysiak M.P.M."/>
            <person name="Jalihal A."/>
            <person name="Ory A."/>
            <person name="Chrisophersen C."/>
            <person name="Lee A.D."/>
            <person name="Boulton J."/>
            <person name="Springer M."/>
        </authorList>
    </citation>
    <scope>NUCLEOTIDE SEQUENCE [LARGE SCALE GENOMIC DNA]</scope>
    <source>
        <strain evidence="2 3">CB5</strain>
    </source>
</reference>
<evidence type="ECO:0008006" key="4">
    <source>
        <dbReference type="Google" id="ProtNLM"/>
    </source>
</evidence>
<dbReference type="EMBL" id="JBAFUR010000002">
    <property type="protein sequence ID" value="MFG1252774.1"/>
    <property type="molecule type" value="Genomic_DNA"/>
</dbReference>
<organism evidence="2 3">
    <name type="scientific">Xanthobacter aminoxidans</name>
    <dbReference type="NCBI Taxonomy" id="186280"/>
    <lineage>
        <taxon>Bacteria</taxon>
        <taxon>Pseudomonadati</taxon>
        <taxon>Pseudomonadota</taxon>
        <taxon>Alphaproteobacteria</taxon>
        <taxon>Hyphomicrobiales</taxon>
        <taxon>Xanthobacteraceae</taxon>
        <taxon>Xanthobacter</taxon>
    </lineage>
</organism>
<keyword evidence="1" id="KW-1133">Transmembrane helix</keyword>
<keyword evidence="3" id="KW-1185">Reference proteome</keyword>
<keyword evidence="1" id="KW-0472">Membrane</keyword>
<protein>
    <recommendedName>
        <fullName evidence="4">DUF2125 domain-containing protein</fullName>
    </recommendedName>
</protein>
<sequence length="679" mass="69951">MTEGKAGRGIGTKVAVAIGIVAVLGAGGWFGFAAWSRAKVRAEVDQAFAGIRAAGSKASFTDAGFDPADRAVTVSGIAIASADGTAAVKIARLVARGSEKPIDRRVTLEALDLDGVEVTLTGDSAQGGTVTYSLPQVMIDRYNGPMTLIAAGEGGGAYGALRVALRQLAATTAAKVTIPEARVRMAPAGAPPMEATYTNLAAEGINAGAIRSLIIDRSTASYVLPAAAPADGQAAPGKFNLRIEGLVAAQIDTAPLLLMTQPGGPAGKAADAYGRIYGKVVTGPYVISQDGGPTQGGASMLMENFAIRPSAFDAGRLAKFQALVTKPPANPSVEDSRRAAELVRDTIGGISFTTVAVTEAYTSEKGETGRVGLIRMDGLANGVLDGFVLERADGKTPEGGTGKIGRIAVRQLDFNQLAALAAEAQSPSPTTALVLFRVISGIEIKNLEVPYGEGDAKDEPVKIGNFSLSWGGSLGVLPSYVDFALTDVSGPIRPEDGEPFIYLMNAGMKRATVSLGAKAFYDVNESTLTLAPITTEVKDAFRVIIETKLSDVPQSAFADAGGFVNELPAIGAGPVTVTLTDLGLAKLMYAQFAKAAGVSEADYREQVVALAESFAAEMEEGMPEMAPVGAALVSFLRNPGTLKVTAKPKGFVPLIALVSSGDPTVMLETFTFEATATAP</sequence>
<dbReference type="RefSeq" id="WP_029555145.1">
    <property type="nucleotide sequence ID" value="NZ_JBAFUR010000002.1"/>
</dbReference>
<feature type="transmembrane region" description="Helical" evidence="1">
    <location>
        <begin position="12"/>
        <end position="35"/>
    </location>
</feature>
<gene>
    <name evidence="2" type="ORF">V5F30_11210</name>
</gene>
<evidence type="ECO:0000256" key="1">
    <source>
        <dbReference type="SAM" id="Phobius"/>
    </source>
</evidence>
<evidence type="ECO:0000313" key="3">
    <source>
        <dbReference type="Proteomes" id="UP001604043"/>
    </source>
</evidence>
<comment type="caution">
    <text evidence="2">The sequence shown here is derived from an EMBL/GenBank/DDBJ whole genome shotgun (WGS) entry which is preliminary data.</text>
</comment>
<proteinExistence type="predicted"/>
<keyword evidence="1" id="KW-0812">Transmembrane</keyword>
<evidence type="ECO:0000313" key="2">
    <source>
        <dbReference type="EMBL" id="MFG1252774.1"/>
    </source>
</evidence>
<name>A0ABW6ZG50_9HYPH</name>
<dbReference type="Proteomes" id="UP001604043">
    <property type="component" value="Unassembled WGS sequence"/>
</dbReference>